<organism evidence="5">
    <name type="scientific">Haptolina ericina</name>
    <dbReference type="NCBI Taxonomy" id="156174"/>
    <lineage>
        <taxon>Eukaryota</taxon>
        <taxon>Haptista</taxon>
        <taxon>Haptophyta</taxon>
        <taxon>Prymnesiophyceae</taxon>
        <taxon>Prymnesiales</taxon>
        <taxon>Prymnesiaceae</taxon>
        <taxon>Haptolina</taxon>
    </lineage>
</organism>
<feature type="compositionally biased region" description="Low complexity" evidence="4">
    <location>
        <begin position="170"/>
        <end position="179"/>
    </location>
</feature>
<dbReference type="PANTHER" id="PTHR19411:SF0">
    <property type="entry name" value="PROTEIN BUD31 HOMOLOG"/>
    <property type="match status" value="1"/>
</dbReference>
<dbReference type="GO" id="GO:0005681">
    <property type="term" value="C:spliceosomal complex"/>
    <property type="evidence" value="ECO:0007669"/>
    <property type="project" value="TreeGrafter"/>
</dbReference>
<feature type="compositionally biased region" description="Basic and acidic residues" evidence="4">
    <location>
        <begin position="146"/>
        <end position="155"/>
    </location>
</feature>
<proteinExistence type="inferred from homology"/>
<feature type="region of interest" description="Disordered" evidence="4">
    <location>
        <begin position="143"/>
        <end position="214"/>
    </location>
</feature>
<dbReference type="AlphaFoldDB" id="A0A7S3BS68"/>
<feature type="compositionally biased region" description="Basic and acidic residues" evidence="4">
    <location>
        <begin position="195"/>
        <end position="206"/>
    </location>
</feature>
<reference evidence="5" key="1">
    <citation type="submission" date="2021-01" db="EMBL/GenBank/DDBJ databases">
        <authorList>
            <person name="Corre E."/>
            <person name="Pelletier E."/>
            <person name="Niang G."/>
            <person name="Scheremetjew M."/>
            <person name="Finn R."/>
            <person name="Kale V."/>
            <person name="Holt S."/>
            <person name="Cochrane G."/>
            <person name="Meng A."/>
            <person name="Brown T."/>
            <person name="Cohen L."/>
        </authorList>
    </citation>
    <scope>NUCLEOTIDE SEQUENCE</scope>
    <source>
        <strain evidence="5">CCMP281</strain>
    </source>
</reference>
<evidence type="ECO:0000313" key="5">
    <source>
        <dbReference type="EMBL" id="CAE0143413.1"/>
    </source>
</evidence>
<evidence type="ECO:0000256" key="4">
    <source>
        <dbReference type="SAM" id="MobiDB-lite"/>
    </source>
</evidence>
<comment type="subcellular location">
    <subcellularLocation>
        <location evidence="1">Nucleus</location>
    </subcellularLocation>
</comment>
<comment type="similarity">
    <text evidence="2">Belongs to the BUD31 (G10) family.</text>
</comment>
<dbReference type="EMBL" id="HBHX01062985">
    <property type="protein sequence ID" value="CAE0143413.1"/>
    <property type="molecule type" value="Transcribed_RNA"/>
</dbReference>
<dbReference type="PANTHER" id="PTHR19411">
    <property type="entry name" value="PROTEIN BUD31-RELATED"/>
    <property type="match status" value="1"/>
</dbReference>
<evidence type="ECO:0000256" key="2">
    <source>
        <dbReference type="ARBA" id="ARBA00005287"/>
    </source>
</evidence>
<accession>A0A7S3BS68</accession>
<dbReference type="GO" id="GO:0000398">
    <property type="term" value="P:mRNA splicing, via spliceosome"/>
    <property type="evidence" value="ECO:0007669"/>
    <property type="project" value="TreeGrafter"/>
</dbReference>
<protein>
    <recommendedName>
        <fullName evidence="6">G10 protein</fullName>
    </recommendedName>
</protein>
<dbReference type="InterPro" id="IPR001748">
    <property type="entry name" value="BUD31"/>
</dbReference>
<evidence type="ECO:0008006" key="6">
    <source>
        <dbReference type="Google" id="ProtNLM"/>
    </source>
</evidence>
<gene>
    <name evidence="5" type="ORF">HERI1096_LOCUS34825</name>
</gene>
<keyword evidence="3" id="KW-0539">Nucleus</keyword>
<dbReference type="PRINTS" id="PR00322">
    <property type="entry name" value="G10"/>
</dbReference>
<sequence>MQFEERLREAVDDPHEGKRKCESSWPIHRIHYERNRFVYDLYYRQQKISRELYEFMVREKVVDAALISKWRKPGYEILCSMSAIQRGGTNFGTTSICRVPLAQRGGQVMPSVTTGCVSCVSGDGINGGPVWWTDPYTAWAAKKKSDKKEKRKAEAPLDDDTEARLKALRGEGSSSAPGGAKAGGGSGGIALDPDVEARLRALREGTDDSATPAE</sequence>
<dbReference type="Pfam" id="PF01125">
    <property type="entry name" value="BUD31"/>
    <property type="match status" value="1"/>
</dbReference>
<name>A0A7S3BS68_9EUKA</name>
<evidence type="ECO:0000256" key="3">
    <source>
        <dbReference type="ARBA" id="ARBA00023242"/>
    </source>
</evidence>
<evidence type="ECO:0000256" key="1">
    <source>
        <dbReference type="ARBA" id="ARBA00004123"/>
    </source>
</evidence>